<dbReference type="GO" id="GO:0005543">
    <property type="term" value="F:phospholipid binding"/>
    <property type="evidence" value="ECO:0007669"/>
    <property type="project" value="TreeGrafter"/>
</dbReference>
<dbReference type="Gene3D" id="1.20.1270.60">
    <property type="entry name" value="Arfaptin homology (AH) domain/BAR domain"/>
    <property type="match status" value="1"/>
</dbReference>
<dbReference type="AlphaFoldDB" id="A0A183AW22"/>
<gene>
    <name evidence="2" type="ORF">ECPE_LOCUS11157</name>
</gene>
<evidence type="ECO:0000313" key="4">
    <source>
        <dbReference type="WBParaSite" id="ECPE_0001119101-mRNA-1"/>
    </source>
</evidence>
<dbReference type="GO" id="GO:0032588">
    <property type="term" value="C:trans-Golgi network membrane"/>
    <property type="evidence" value="ECO:0007669"/>
    <property type="project" value="TreeGrafter"/>
</dbReference>
<reference evidence="4" key="1">
    <citation type="submission" date="2016-06" db="UniProtKB">
        <authorList>
            <consortium name="WormBaseParasite"/>
        </authorList>
    </citation>
    <scope>IDENTIFICATION</scope>
</reference>
<dbReference type="GO" id="GO:0006886">
    <property type="term" value="P:intracellular protein transport"/>
    <property type="evidence" value="ECO:0007669"/>
    <property type="project" value="TreeGrafter"/>
</dbReference>
<dbReference type="GO" id="GO:0034315">
    <property type="term" value="P:regulation of Arp2/3 complex-mediated actin nucleation"/>
    <property type="evidence" value="ECO:0007669"/>
    <property type="project" value="TreeGrafter"/>
</dbReference>
<organism evidence="4">
    <name type="scientific">Echinostoma caproni</name>
    <dbReference type="NCBI Taxonomy" id="27848"/>
    <lineage>
        <taxon>Eukaryota</taxon>
        <taxon>Metazoa</taxon>
        <taxon>Spiralia</taxon>
        <taxon>Lophotrochozoa</taxon>
        <taxon>Platyhelminthes</taxon>
        <taxon>Trematoda</taxon>
        <taxon>Digenea</taxon>
        <taxon>Plagiorchiida</taxon>
        <taxon>Echinostomata</taxon>
        <taxon>Echinostomatoidea</taxon>
        <taxon>Echinostomatidae</taxon>
        <taxon>Echinostoma</taxon>
    </lineage>
</organism>
<dbReference type="GO" id="GO:0019904">
    <property type="term" value="F:protein domain specific binding"/>
    <property type="evidence" value="ECO:0007669"/>
    <property type="project" value="InterPro"/>
</dbReference>
<evidence type="ECO:0000313" key="2">
    <source>
        <dbReference type="EMBL" id="VDP88134.1"/>
    </source>
</evidence>
<dbReference type="InterPro" id="IPR030798">
    <property type="entry name" value="Arfaptin_fam"/>
</dbReference>
<dbReference type="InterPro" id="IPR010504">
    <property type="entry name" value="AH_dom"/>
</dbReference>
<dbReference type="EMBL" id="UZAN01050301">
    <property type="protein sequence ID" value="VDP88134.1"/>
    <property type="molecule type" value="Genomic_DNA"/>
</dbReference>
<keyword evidence="3" id="KW-1185">Reference proteome</keyword>
<evidence type="ECO:0000313" key="3">
    <source>
        <dbReference type="Proteomes" id="UP000272942"/>
    </source>
</evidence>
<dbReference type="WBParaSite" id="ECPE_0001119101-mRNA-1">
    <property type="protein sequence ID" value="ECPE_0001119101-mRNA-1"/>
    <property type="gene ID" value="ECPE_0001119101"/>
</dbReference>
<evidence type="ECO:0000259" key="1">
    <source>
        <dbReference type="Pfam" id="PF06456"/>
    </source>
</evidence>
<dbReference type="PANTHER" id="PTHR12141">
    <property type="entry name" value="ARFAPTIN-RELATED"/>
    <property type="match status" value="1"/>
</dbReference>
<dbReference type="InterPro" id="IPR027267">
    <property type="entry name" value="AH/BAR_dom_sf"/>
</dbReference>
<name>A0A183AW22_9TREM</name>
<dbReference type="Proteomes" id="UP000272942">
    <property type="component" value="Unassembled WGS sequence"/>
</dbReference>
<protein>
    <submittedName>
        <fullName evidence="4">AH domain-containing protein</fullName>
    </submittedName>
</protein>
<accession>A0A183AW22</accession>
<dbReference type="PANTHER" id="PTHR12141:SF5">
    <property type="entry name" value="ARFAPTIN"/>
    <property type="match status" value="1"/>
</dbReference>
<dbReference type="SUPFAM" id="SSF103657">
    <property type="entry name" value="BAR/IMD domain-like"/>
    <property type="match status" value="1"/>
</dbReference>
<proteinExistence type="predicted"/>
<dbReference type="Pfam" id="PF06456">
    <property type="entry name" value="Arfaptin"/>
    <property type="match status" value="1"/>
</dbReference>
<reference evidence="2 3" key="2">
    <citation type="submission" date="2018-11" db="EMBL/GenBank/DDBJ databases">
        <authorList>
            <consortium name="Pathogen Informatics"/>
        </authorList>
    </citation>
    <scope>NUCLEOTIDE SEQUENCE [LARGE SCALE GENOMIC DNA]</scope>
    <source>
        <strain evidence="2 3">Egypt</strain>
    </source>
</reference>
<sequence>MQKQYKTLLDSVRQFSTGFAKTVQSQRQFACHLAHLGQQQMELTAEFAYNAETQRMAVLRGEKLLGSLARFNWIL</sequence>
<feature type="domain" description="AH" evidence="1">
    <location>
        <begin position="2"/>
        <end position="71"/>
    </location>
</feature>
<dbReference type="OrthoDB" id="9994780at2759"/>